<accession>A0A1V8M647</accession>
<dbReference type="FunFam" id="3.90.580.10:FF:000001">
    <property type="entry name" value="DNA primase"/>
    <property type="match status" value="1"/>
</dbReference>
<dbReference type="GO" id="GO:0008270">
    <property type="term" value="F:zinc ion binding"/>
    <property type="evidence" value="ECO:0007669"/>
    <property type="project" value="UniProtKB-UniRule"/>
</dbReference>
<dbReference type="Gene3D" id="1.10.860.10">
    <property type="entry name" value="DNAb Helicase, Chain A"/>
    <property type="match status" value="1"/>
</dbReference>
<evidence type="ECO:0000256" key="14">
    <source>
        <dbReference type="PIRSR" id="PIRSR002811-1"/>
    </source>
</evidence>
<dbReference type="InterPro" id="IPR037068">
    <property type="entry name" value="DNA_primase_core_N_sf"/>
</dbReference>
<keyword evidence="3 12" id="KW-0808">Transferase</keyword>
<dbReference type="Proteomes" id="UP000191980">
    <property type="component" value="Unassembled WGS sequence"/>
</dbReference>
<dbReference type="FunFam" id="3.40.1360.10:FF:000002">
    <property type="entry name" value="DNA primase"/>
    <property type="match status" value="1"/>
</dbReference>
<dbReference type="Gene3D" id="1.20.50.20">
    <property type="entry name" value="DnaG, RNA polymerase domain, helical bundle"/>
    <property type="match status" value="1"/>
</dbReference>
<dbReference type="OrthoDB" id="9803773at2"/>
<dbReference type="InterPro" id="IPR006171">
    <property type="entry name" value="TOPRIM_dom"/>
</dbReference>
<evidence type="ECO:0000256" key="6">
    <source>
        <dbReference type="ARBA" id="ARBA00022723"/>
    </source>
</evidence>
<comment type="similarity">
    <text evidence="12 13">Belongs to the DnaG primase family.</text>
</comment>
<gene>
    <name evidence="12" type="primary">dnaG</name>
    <name evidence="16" type="ORF">AU255_02870</name>
</gene>
<dbReference type="PROSITE" id="PS50880">
    <property type="entry name" value="TOPRIM"/>
    <property type="match status" value="1"/>
</dbReference>
<dbReference type="SUPFAM" id="SSF117023">
    <property type="entry name" value="DNA primase DnaG, C-terminal domain"/>
    <property type="match status" value="1"/>
</dbReference>
<dbReference type="PANTHER" id="PTHR30313">
    <property type="entry name" value="DNA PRIMASE"/>
    <property type="match status" value="1"/>
</dbReference>
<dbReference type="InterPro" id="IPR030846">
    <property type="entry name" value="DnaG_bac"/>
</dbReference>
<keyword evidence="1 12" id="KW-0240">DNA-directed RNA polymerase</keyword>
<keyword evidence="11 12" id="KW-0804">Transcription</keyword>
<keyword evidence="10 12" id="KW-0238">DNA-binding</keyword>
<dbReference type="Pfam" id="PF01807">
    <property type="entry name" value="Zn_ribbon_DnaG"/>
    <property type="match status" value="1"/>
</dbReference>
<evidence type="ECO:0000256" key="8">
    <source>
        <dbReference type="ARBA" id="ARBA00022833"/>
    </source>
</evidence>
<dbReference type="InterPro" id="IPR013173">
    <property type="entry name" value="DNA_primase_DnaG_DnaB-bd_dom"/>
</dbReference>
<evidence type="ECO:0000313" key="17">
    <source>
        <dbReference type="Proteomes" id="UP000191980"/>
    </source>
</evidence>
<keyword evidence="7 12" id="KW-0863">Zinc-finger</keyword>
<evidence type="ECO:0000256" key="5">
    <source>
        <dbReference type="ARBA" id="ARBA00022705"/>
    </source>
</evidence>
<keyword evidence="4 12" id="KW-0548">Nucleotidyltransferase</keyword>
<dbReference type="Gene3D" id="3.90.980.10">
    <property type="entry name" value="DNA primase, catalytic core, N-terminal domain"/>
    <property type="match status" value="1"/>
</dbReference>
<evidence type="ECO:0000256" key="9">
    <source>
        <dbReference type="ARBA" id="ARBA00022842"/>
    </source>
</evidence>
<organism evidence="16 17">
    <name type="scientific">Methyloprofundus sedimenti</name>
    <dbReference type="NCBI Taxonomy" id="1420851"/>
    <lineage>
        <taxon>Bacteria</taxon>
        <taxon>Pseudomonadati</taxon>
        <taxon>Pseudomonadota</taxon>
        <taxon>Gammaproteobacteria</taxon>
        <taxon>Methylococcales</taxon>
        <taxon>Methylococcaceae</taxon>
        <taxon>Methyloprofundus</taxon>
    </lineage>
</organism>
<dbReference type="Gene3D" id="3.90.580.10">
    <property type="entry name" value="Zinc finger, CHC2-type domain"/>
    <property type="match status" value="1"/>
</dbReference>
<dbReference type="Pfam" id="PF08275">
    <property type="entry name" value="DNAG_N"/>
    <property type="match status" value="1"/>
</dbReference>
<comment type="catalytic activity">
    <reaction evidence="12">
        <text>ssDNA + n NTP = ssDNA/pppN(pN)n-1 hybrid + (n-1) diphosphate.</text>
        <dbReference type="EC" id="2.7.7.101"/>
    </reaction>
</comment>
<dbReference type="GO" id="GO:0003899">
    <property type="term" value="F:DNA-directed RNA polymerase activity"/>
    <property type="evidence" value="ECO:0007669"/>
    <property type="project" value="UniProtKB-UniRule"/>
</dbReference>
<evidence type="ECO:0000256" key="11">
    <source>
        <dbReference type="ARBA" id="ARBA00023163"/>
    </source>
</evidence>
<name>A0A1V8M647_9GAMM</name>
<feature type="zinc finger region" description="CHC2-type" evidence="12 14">
    <location>
        <begin position="40"/>
        <end position="64"/>
    </location>
</feature>
<dbReference type="GO" id="GO:0003677">
    <property type="term" value="F:DNA binding"/>
    <property type="evidence" value="ECO:0007669"/>
    <property type="project" value="UniProtKB-KW"/>
</dbReference>
<dbReference type="Gene3D" id="3.40.1360.10">
    <property type="match status" value="1"/>
</dbReference>
<dbReference type="InterPro" id="IPR036977">
    <property type="entry name" value="DNA_primase_Znf_CHC2"/>
</dbReference>
<evidence type="ECO:0000259" key="15">
    <source>
        <dbReference type="PROSITE" id="PS50880"/>
    </source>
</evidence>
<dbReference type="PIRSF" id="PIRSF002811">
    <property type="entry name" value="DnaG"/>
    <property type="match status" value="1"/>
</dbReference>
<evidence type="ECO:0000256" key="13">
    <source>
        <dbReference type="PIRNR" id="PIRNR002811"/>
    </source>
</evidence>
<comment type="caution">
    <text evidence="16">The sequence shown here is derived from an EMBL/GenBank/DDBJ whole genome shotgun (WGS) entry which is preliminary data.</text>
</comment>
<keyword evidence="17" id="KW-1185">Reference proteome</keyword>
<dbReference type="AlphaFoldDB" id="A0A1V8M647"/>
<dbReference type="GO" id="GO:0006269">
    <property type="term" value="P:DNA replication, synthesis of primer"/>
    <property type="evidence" value="ECO:0007669"/>
    <property type="project" value="UniProtKB-UniRule"/>
</dbReference>
<dbReference type="NCBIfam" id="TIGR01391">
    <property type="entry name" value="dnaG"/>
    <property type="match status" value="1"/>
</dbReference>
<dbReference type="GO" id="GO:1990077">
    <property type="term" value="C:primosome complex"/>
    <property type="evidence" value="ECO:0007669"/>
    <property type="project" value="UniProtKB-KW"/>
</dbReference>
<dbReference type="PANTHER" id="PTHR30313:SF2">
    <property type="entry name" value="DNA PRIMASE"/>
    <property type="match status" value="1"/>
</dbReference>
<evidence type="ECO:0000256" key="7">
    <source>
        <dbReference type="ARBA" id="ARBA00022771"/>
    </source>
</evidence>
<dbReference type="SMART" id="SM00400">
    <property type="entry name" value="ZnF_CHCC"/>
    <property type="match status" value="1"/>
</dbReference>
<dbReference type="EMBL" id="LPUF01000001">
    <property type="protein sequence ID" value="OQK16863.1"/>
    <property type="molecule type" value="Genomic_DNA"/>
</dbReference>
<keyword evidence="9" id="KW-0460">Magnesium</keyword>
<comment type="function">
    <text evidence="12 13">RNA polymerase that catalyzes the synthesis of short RNA molecules used as primers for DNA polymerase during DNA replication.</text>
</comment>
<evidence type="ECO:0000256" key="4">
    <source>
        <dbReference type="ARBA" id="ARBA00022695"/>
    </source>
</evidence>
<keyword evidence="8 12" id="KW-0862">Zinc</keyword>
<dbReference type="RefSeq" id="WP_080521481.1">
    <property type="nucleotide sequence ID" value="NZ_LPUF01000001.1"/>
</dbReference>
<keyword evidence="2 12" id="KW-0639">Primosome</keyword>
<dbReference type="CDD" id="cd03364">
    <property type="entry name" value="TOPRIM_DnaG_primases"/>
    <property type="match status" value="1"/>
</dbReference>
<dbReference type="STRING" id="1420851.AU255_02870"/>
<dbReference type="InterPro" id="IPR013264">
    <property type="entry name" value="DNAG_N"/>
</dbReference>
<dbReference type="Pfam" id="PF13155">
    <property type="entry name" value="Toprim_2"/>
    <property type="match status" value="1"/>
</dbReference>
<dbReference type="SMART" id="SM00766">
    <property type="entry name" value="DnaG_DnaB_bind"/>
    <property type="match status" value="1"/>
</dbReference>
<evidence type="ECO:0000256" key="10">
    <source>
        <dbReference type="ARBA" id="ARBA00023125"/>
    </source>
</evidence>
<evidence type="ECO:0000313" key="16">
    <source>
        <dbReference type="EMBL" id="OQK16863.1"/>
    </source>
</evidence>
<dbReference type="SMART" id="SM00493">
    <property type="entry name" value="TOPRIM"/>
    <property type="match status" value="1"/>
</dbReference>
<evidence type="ECO:0000256" key="12">
    <source>
        <dbReference type="HAMAP-Rule" id="MF_00974"/>
    </source>
</evidence>
<dbReference type="InterPro" id="IPR034151">
    <property type="entry name" value="TOPRIM_DnaG_bac"/>
</dbReference>
<keyword evidence="5 12" id="KW-0235">DNA replication</keyword>
<dbReference type="HAMAP" id="MF_00974">
    <property type="entry name" value="DNA_primase_DnaG"/>
    <property type="match status" value="1"/>
</dbReference>
<dbReference type="Pfam" id="PF08278">
    <property type="entry name" value="DnaG_DnaB_bind"/>
    <property type="match status" value="1"/>
</dbReference>
<dbReference type="SUPFAM" id="SSF56731">
    <property type="entry name" value="DNA primase core"/>
    <property type="match status" value="1"/>
</dbReference>
<protein>
    <recommendedName>
        <fullName evidence="12 13">DNA primase</fullName>
        <ecNumber evidence="12">2.7.7.101</ecNumber>
    </recommendedName>
</protein>
<dbReference type="GO" id="GO:0000428">
    <property type="term" value="C:DNA-directed RNA polymerase complex"/>
    <property type="evidence" value="ECO:0007669"/>
    <property type="project" value="UniProtKB-KW"/>
</dbReference>
<sequence>MAGKIPRSFIDDLLARVDIVDLVDSYVPLKKSGSSYVARCPFHTEKTPSFVVTRNKQLYHCFGCDAGGNAINFLMDYSHLNFVEAVEDLADFVGVPVPRESANRAIKKDNVTEIFQVLEQVAGFYVQQLRENESAKVAIDYLKSRGLSGEIAREYQIGFAPDGWDTLLKRFNARQLIEAGLAIPKENGSVYDRFRGRVVFPIRDRRSRKGQVLGFGGRVLDDSLPKYLNSPETAVFHKGREVYGLYELLARNSKPERIVVVEGYMDVIALAQFGAACAVATLGTATSKEHLELLFRFSSEIVLCFDGDKAGREATWRAVLSAFPSLRDGRQVKIMQLPLGSDPDTFIRDRGLEEFERSVQSAQALSDYFFARVKQGLSLRNLEGQVNLAKKVTEYWGNLPNGEFQLQMEKQLRSLCNIEGLDLFENHAKLKKQIENKRLVDKQRRDDNSFTPVRVAISLLLQYPDFIEVIEQKEINWQSINLRGADLLKEVVEIILQSPNIKPSQLLEYFRDHEYEKHVKKVVNDHFLISGKEELKEEFSGAVDRLIQQGRDARFAELNANVSDLSAYELQEMLAHTKRR</sequence>
<comment type="subunit">
    <text evidence="12">Monomer. Interacts with DnaB.</text>
</comment>
<evidence type="ECO:0000256" key="1">
    <source>
        <dbReference type="ARBA" id="ARBA00022478"/>
    </source>
</evidence>
<feature type="domain" description="Toprim" evidence="15">
    <location>
        <begin position="256"/>
        <end position="338"/>
    </location>
</feature>
<keyword evidence="6 12" id="KW-0479">Metal-binding</keyword>
<dbReference type="InterPro" id="IPR016136">
    <property type="entry name" value="DNA_helicase_N/primase_C"/>
</dbReference>
<dbReference type="InterPro" id="IPR019475">
    <property type="entry name" value="DNA_primase_DnaB-bd"/>
</dbReference>
<dbReference type="InterPro" id="IPR050219">
    <property type="entry name" value="DnaG_primase"/>
</dbReference>
<dbReference type="FunFam" id="3.90.980.10:FF:000001">
    <property type="entry name" value="DNA primase"/>
    <property type="match status" value="1"/>
</dbReference>
<dbReference type="InterPro" id="IPR002694">
    <property type="entry name" value="Znf_CHC2"/>
</dbReference>
<evidence type="ECO:0000256" key="2">
    <source>
        <dbReference type="ARBA" id="ARBA00022515"/>
    </source>
</evidence>
<dbReference type="GO" id="GO:0005737">
    <property type="term" value="C:cytoplasm"/>
    <property type="evidence" value="ECO:0007669"/>
    <property type="project" value="TreeGrafter"/>
</dbReference>
<dbReference type="InterPro" id="IPR006295">
    <property type="entry name" value="DNA_primase_DnaG"/>
</dbReference>
<reference evidence="16 17" key="1">
    <citation type="submission" date="2015-12" db="EMBL/GenBank/DDBJ databases">
        <authorList>
            <person name="Shamseldin A."/>
            <person name="Moawad H."/>
            <person name="Abd El-Rahim W.M."/>
            <person name="Sadowsky M.J."/>
        </authorList>
    </citation>
    <scope>NUCLEOTIDE SEQUENCE [LARGE SCALE GENOMIC DNA]</scope>
    <source>
        <strain evidence="16 17">WF1</strain>
    </source>
</reference>
<dbReference type="SUPFAM" id="SSF57783">
    <property type="entry name" value="Zinc beta-ribbon"/>
    <property type="match status" value="1"/>
</dbReference>
<evidence type="ECO:0000256" key="3">
    <source>
        <dbReference type="ARBA" id="ARBA00022679"/>
    </source>
</evidence>
<comment type="cofactor">
    <cofactor evidence="12 13 14">
        <name>Zn(2+)</name>
        <dbReference type="ChEBI" id="CHEBI:29105"/>
    </cofactor>
    <text evidence="12 13 14">Binds 1 zinc ion per monomer.</text>
</comment>
<comment type="domain">
    <text evidence="12">Contains an N-terminal zinc-binding domain, a central core domain that contains the primase activity, and a C-terminal DnaB-binding domain.</text>
</comment>
<dbReference type="Pfam" id="PF10410">
    <property type="entry name" value="DnaB_bind"/>
    <property type="match status" value="1"/>
</dbReference>
<proteinExistence type="inferred from homology"/>
<dbReference type="EC" id="2.7.7.101" evidence="12"/>